<proteinExistence type="predicted"/>
<protein>
    <submittedName>
        <fullName evidence="1">Uncharacterized protein</fullName>
    </submittedName>
</protein>
<organism evidence="1 2">
    <name type="scientific">Methylocella tundrae</name>
    <dbReference type="NCBI Taxonomy" id="227605"/>
    <lineage>
        <taxon>Bacteria</taxon>
        <taxon>Pseudomonadati</taxon>
        <taxon>Pseudomonadota</taxon>
        <taxon>Alphaproteobacteria</taxon>
        <taxon>Hyphomicrobiales</taxon>
        <taxon>Beijerinckiaceae</taxon>
        <taxon>Methylocella</taxon>
    </lineage>
</organism>
<dbReference type="KEGG" id="mtun:MTUNDRAET4_4274"/>
<name>A0A4U8Z7A2_METTU</name>
<evidence type="ECO:0000313" key="2">
    <source>
        <dbReference type="Proteomes" id="UP000294360"/>
    </source>
</evidence>
<accession>A0A4U8Z7A2</accession>
<evidence type="ECO:0000313" key="1">
    <source>
        <dbReference type="EMBL" id="VFU11155.1"/>
    </source>
</evidence>
<sequence>MIRLASIHSRHRLSRARPKYASNARDLPGSVAAALPRLPREKVSGAILRQPGEEARGSILQDGASGETALRGEALMLEHCRLLIFLFSRLLF</sequence>
<dbReference type="EMBL" id="LR536450">
    <property type="protein sequence ID" value="VFU11155.1"/>
    <property type="molecule type" value="Genomic_DNA"/>
</dbReference>
<dbReference type="AlphaFoldDB" id="A0A4U8Z7A2"/>
<dbReference type="Proteomes" id="UP000294360">
    <property type="component" value="Chromosome"/>
</dbReference>
<reference evidence="1 2" key="1">
    <citation type="submission" date="2019-03" db="EMBL/GenBank/DDBJ databases">
        <authorList>
            <person name="Kox A.R. M."/>
        </authorList>
    </citation>
    <scope>NUCLEOTIDE SEQUENCE [LARGE SCALE GENOMIC DNA]</scope>
    <source>
        <strain evidence="1">MTUNDRAET4 annotated genome</strain>
    </source>
</reference>
<gene>
    <name evidence="1" type="ORF">MTUNDRAET4_4274</name>
</gene>